<reference evidence="1 2" key="1">
    <citation type="submission" date="2020-08" db="EMBL/GenBank/DDBJ databases">
        <title>Genomic Encyclopedia of Type Strains, Phase IV (KMG-V): Genome sequencing to study the core and pangenomes of soil and plant-associated prokaryotes.</title>
        <authorList>
            <person name="Whitman W."/>
        </authorList>
    </citation>
    <scope>NUCLEOTIDE SEQUENCE [LARGE SCALE GENOMIC DNA]</scope>
    <source>
        <strain evidence="1 2">X5P2</strain>
    </source>
</reference>
<accession>A0A9X0QH99</accession>
<name>A0A9X0QH99_9BACT</name>
<evidence type="ECO:0000313" key="2">
    <source>
        <dbReference type="Proteomes" id="UP000535182"/>
    </source>
</evidence>
<dbReference type="EMBL" id="JACHEB010000010">
    <property type="protein sequence ID" value="MBB5330422.1"/>
    <property type="molecule type" value="Genomic_DNA"/>
</dbReference>
<evidence type="ECO:0000313" key="1">
    <source>
        <dbReference type="EMBL" id="MBB5330422.1"/>
    </source>
</evidence>
<sequence length="73" mass="8564">MWWWQDDQDLLTFSIDSDHCISCHLLTRCLGSVLKITTVIPRFFEFLIYIDGPDFVSIRIRPDAVQIDIATYV</sequence>
<gene>
    <name evidence="1" type="ORF">HDF14_004057</name>
</gene>
<keyword evidence="2" id="KW-1185">Reference proteome</keyword>
<dbReference type="AlphaFoldDB" id="A0A9X0QH99"/>
<organism evidence="1 2">
    <name type="scientific">Tunturiibacter gelidiferens</name>
    <dbReference type="NCBI Taxonomy" id="3069689"/>
    <lineage>
        <taxon>Bacteria</taxon>
        <taxon>Pseudomonadati</taxon>
        <taxon>Acidobacteriota</taxon>
        <taxon>Terriglobia</taxon>
        <taxon>Terriglobales</taxon>
        <taxon>Acidobacteriaceae</taxon>
        <taxon>Tunturiibacter</taxon>
    </lineage>
</organism>
<protein>
    <submittedName>
        <fullName evidence="1">Uncharacterized protein</fullName>
    </submittedName>
</protein>
<proteinExistence type="predicted"/>
<comment type="caution">
    <text evidence="1">The sequence shown here is derived from an EMBL/GenBank/DDBJ whole genome shotgun (WGS) entry which is preliminary data.</text>
</comment>
<dbReference type="Proteomes" id="UP000535182">
    <property type="component" value="Unassembled WGS sequence"/>
</dbReference>